<reference evidence="1 2" key="1">
    <citation type="submission" date="2015-01" db="EMBL/GenBank/DDBJ databases">
        <title>Evolution of Trichinella species and genotypes.</title>
        <authorList>
            <person name="Korhonen P.K."/>
            <person name="Edoardo P."/>
            <person name="Giuseppe L.R."/>
            <person name="Gasser R.B."/>
        </authorList>
    </citation>
    <scope>NUCLEOTIDE SEQUENCE [LARGE SCALE GENOMIC DNA]</scope>
    <source>
        <strain evidence="1">ISS588</strain>
    </source>
</reference>
<evidence type="ECO:0000313" key="1">
    <source>
        <dbReference type="EMBL" id="KRZ20914.1"/>
    </source>
</evidence>
<dbReference type="AlphaFoldDB" id="A0A0V1IED4"/>
<name>A0A0V1IED4_TRIPS</name>
<protein>
    <submittedName>
        <fullName evidence="1">Uncharacterized protein</fullName>
    </submittedName>
</protein>
<sequence>MHVMETSSLKMNRNLLFPGKQLGIKKANPIIVIVEENGGVIAADGRVHTQFRHLLISLTLNKSTTCAVL</sequence>
<comment type="caution">
    <text evidence="1">The sequence shown here is derived from an EMBL/GenBank/DDBJ whole genome shotgun (WGS) entry which is preliminary data.</text>
</comment>
<keyword evidence="2" id="KW-1185">Reference proteome</keyword>
<proteinExistence type="predicted"/>
<evidence type="ECO:0000313" key="2">
    <source>
        <dbReference type="Proteomes" id="UP000054805"/>
    </source>
</evidence>
<organism evidence="1 2">
    <name type="scientific">Trichinella pseudospiralis</name>
    <name type="common">Parasitic roundworm</name>
    <dbReference type="NCBI Taxonomy" id="6337"/>
    <lineage>
        <taxon>Eukaryota</taxon>
        <taxon>Metazoa</taxon>
        <taxon>Ecdysozoa</taxon>
        <taxon>Nematoda</taxon>
        <taxon>Enoplea</taxon>
        <taxon>Dorylaimia</taxon>
        <taxon>Trichinellida</taxon>
        <taxon>Trichinellidae</taxon>
        <taxon>Trichinella</taxon>
    </lineage>
</organism>
<dbReference type="Proteomes" id="UP000054805">
    <property type="component" value="Unassembled WGS sequence"/>
</dbReference>
<accession>A0A0V1IED4</accession>
<gene>
    <name evidence="1" type="ORF">T4B_8892</name>
</gene>
<dbReference type="EMBL" id="JYDS01000224">
    <property type="protein sequence ID" value="KRZ20914.1"/>
    <property type="molecule type" value="Genomic_DNA"/>
</dbReference>